<evidence type="ECO:0000313" key="1">
    <source>
        <dbReference type="EMBL" id="TDB69160.1"/>
    </source>
</evidence>
<dbReference type="EMBL" id="SMJU01000001">
    <property type="protein sequence ID" value="TDB69160.1"/>
    <property type="molecule type" value="Genomic_DNA"/>
</dbReference>
<accession>A0A4R4KLD1</accession>
<comment type="caution">
    <text evidence="1">The sequence shown here is derived from an EMBL/GenBank/DDBJ whole genome shotgun (WGS) entry which is preliminary data.</text>
</comment>
<dbReference type="RefSeq" id="WP_132113979.1">
    <property type="nucleotide sequence ID" value="NZ_SMJU01000001.1"/>
</dbReference>
<dbReference type="AlphaFoldDB" id="A0A4R4KLD1"/>
<gene>
    <name evidence="1" type="ORF">EZE20_02150</name>
</gene>
<protein>
    <recommendedName>
        <fullName evidence="3">PD-(D/E)XK endonuclease-like domain-containing protein</fullName>
    </recommendedName>
</protein>
<proteinExistence type="predicted"/>
<reference evidence="1 2" key="1">
    <citation type="submission" date="2019-02" db="EMBL/GenBank/DDBJ databases">
        <title>Arundinibacter roseus gen. nov., sp. nov., a new member of the family Cytophagaceae.</title>
        <authorList>
            <person name="Szuroczki S."/>
            <person name="Khayer B."/>
            <person name="Sproer C."/>
            <person name="Toumi M."/>
            <person name="Szabo A."/>
            <person name="Felfoldi T."/>
            <person name="Schumann P."/>
            <person name="Toth E."/>
        </authorList>
    </citation>
    <scope>NUCLEOTIDE SEQUENCE [LARGE SCALE GENOMIC DNA]</scope>
    <source>
        <strain evidence="1 2">DMA-k-7a</strain>
    </source>
</reference>
<evidence type="ECO:0008006" key="3">
    <source>
        <dbReference type="Google" id="ProtNLM"/>
    </source>
</evidence>
<keyword evidence="2" id="KW-1185">Reference proteome</keyword>
<name>A0A4R4KLD1_9BACT</name>
<evidence type="ECO:0000313" key="2">
    <source>
        <dbReference type="Proteomes" id="UP000295706"/>
    </source>
</evidence>
<sequence length="193" mass="22406">MAEPIHYQLYPTLLNTFAYFQKGYLSEQELLDRINRVPIPQTAAQARGVSFEEAVIKGTNEDAFDVDILQKARKLLPRPMVATQVYCQFQLQNVLIYGYVDVLGKTLAADLKTTAKYHPGRYATDHQNFYLPALRAKGVRNLRYIITDFKEVYQEDYSLQTDLSVQISQLEEFRLFLENHRSEITDAKIFRKS</sequence>
<organism evidence="1 2">
    <name type="scientific">Arundinibacter roseus</name>
    <dbReference type="NCBI Taxonomy" id="2070510"/>
    <lineage>
        <taxon>Bacteria</taxon>
        <taxon>Pseudomonadati</taxon>
        <taxon>Bacteroidota</taxon>
        <taxon>Cytophagia</taxon>
        <taxon>Cytophagales</taxon>
        <taxon>Spirosomataceae</taxon>
        <taxon>Arundinibacter</taxon>
    </lineage>
</organism>
<dbReference type="OrthoDB" id="943289at2"/>
<dbReference type="Proteomes" id="UP000295706">
    <property type="component" value="Unassembled WGS sequence"/>
</dbReference>